<dbReference type="PANTHER" id="PTHR35891">
    <property type="entry name" value="THIOL:DISULFIDE INTERCHANGE PROTEIN DSBA"/>
    <property type="match status" value="1"/>
</dbReference>
<dbReference type="InterPro" id="IPR023205">
    <property type="entry name" value="DsbA/DsbL"/>
</dbReference>
<accession>G9ZE63</accession>
<evidence type="ECO:0000313" key="11">
    <source>
        <dbReference type="EMBL" id="EHM54936.1"/>
    </source>
</evidence>
<sequence length="268" mass="28977">MLKKSIVAMLLAAALAGGAQAQLKYVEGADYTTLTAPVTEAKAGQVINFFWYGCGHCYAMEPSLQKWLGDGKDASIDFIRIPAFTGNWEGGARLFYVVRELGMNAAEMDEKIFNAVHKGGKRGIIFDKGAAMKFLVENGAKQEDVEKAWKSLAVQQKLNQARDLFNASQLDGVPGFIVDGKYVIAADNNYPRLFDKLNTLATKNAAKTEEAKPTDATSTEEAKAAEVKTEEAKPVDATPTEEAKPAEVKTEEAKPAAEEKPAEIKPAA</sequence>
<keyword evidence="6" id="KW-1015">Disulfide bond</keyword>
<evidence type="ECO:0000256" key="7">
    <source>
        <dbReference type="ARBA" id="ARBA00023284"/>
    </source>
</evidence>
<evidence type="ECO:0000256" key="9">
    <source>
        <dbReference type="SAM" id="SignalP"/>
    </source>
</evidence>
<feature type="domain" description="Thioredoxin" evidence="10">
    <location>
        <begin position="10"/>
        <end position="154"/>
    </location>
</feature>
<dbReference type="SUPFAM" id="SSF52833">
    <property type="entry name" value="Thioredoxin-like"/>
    <property type="match status" value="1"/>
</dbReference>
<gene>
    <name evidence="11" type="ORF">HMPREF9080_01047</name>
</gene>
<dbReference type="PANTHER" id="PTHR35891:SF3">
    <property type="entry name" value="THIOL:DISULFIDE INTERCHANGE PROTEIN DSBL"/>
    <property type="match status" value="1"/>
</dbReference>
<feature type="chain" id="PRO_5003529290" description="Thiol:disulfide interchange protein DsbA" evidence="9">
    <location>
        <begin position="22"/>
        <end position="268"/>
    </location>
</feature>
<evidence type="ECO:0000256" key="2">
    <source>
        <dbReference type="ARBA" id="ARBA00005791"/>
    </source>
</evidence>
<evidence type="ECO:0000313" key="12">
    <source>
        <dbReference type="Proteomes" id="UP000004750"/>
    </source>
</evidence>
<dbReference type="STRING" id="797473.HMPREF9080_01047"/>
<feature type="compositionally biased region" description="Basic and acidic residues" evidence="8">
    <location>
        <begin position="220"/>
        <end position="234"/>
    </location>
</feature>
<dbReference type="GO" id="GO:0015036">
    <property type="term" value="F:disulfide oxidoreductase activity"/>
    <property type="evidence" value="ECO:0007669"/>
    <property type="project" value="UniProtKB-ARBA"/>
</dbReference>
<evidence type="ECO:0000259" key="10">
    <source>
        <dbReference type="PROSITE" id="PS51352"/>
    </source>
</evidence>
<dbReference type="Proteomes" id="UP000004750">
    <property type="component" value="Unassembled WGS sequence"/>
</dbReference>
<evidence type="ECO:0000256" key="8">
    <source>
        <dbReference type="SAM" id="MobiDB-lite"/>
    </source>
</evidence>
<proteinExistence type="inferred from homology"/>
<name>G9ZE63_9GAMM</name>
<dbReference type="GO" id="GO:0042597">
    <property type="term" value="C:periplasmic space"/>
    <property type="evidence" value="ECO:0007669"/>
    <property type="project" value="UniProtKB-SubCell"/>
</dbReference>
<evidence type="ECO:0000256" key="3">
    <source>
        <dbReference type="ARBA" id="ARBA00013831"/>
    </source>
</evidence>
<comment type="similarity">
    <text evidence="2">Belongs to the thioredoxin family. DsbA subfamily.</text>
</comment>
<dbReference type="AlphaFoldDB" id="G9ZE63"/>
<feature type="region of interest" description="Disordered" evidence="8">
    <location>
        <begin position="206"/>
        <end position="268"/>
    </location>
</feature>
<dbReference type="InterPro" id="IPR013766">
    <property type="entry name" value="Thioredoxin_domain"/>
</dbReference>
<evidence type="ECO:0000256" key="6">
    <source>
        <dbReference type="ARBA" id="ARBA00023157"/>
    </source>
</evidence>
<dbReference type="InterPro" id="IPR036249">
    <property type="entry name" value="Thioredoxin-like_sf"/>
</dbReference>
<keyword evidence="5" id="KW-0574">Periplasm</keyword>
<comment type="subcellular location">
    <subcellularLocation>
        <location evidence="1">Periplasm</location>
    </subcellularLocation>
</comment>
<dbReference type="PROSITE" id="PS51352">
    <property type="entry name" value="THIOREDOXIN_2"/>
    <property type="match status" value="1"/>
</dbReference>
<dbReference type="Gene3D" id="3.40.30.10">
    <property type="entry name" value="Glutaredoxin"/>
    <property type="match status" value="1"/>
</dbReference>
<feature type="compositionally biased region" description="Basic and acidic residues" evidence="8">
    <location>
        <begin position="241"/>
        <end position="268"/>
    </location>
</feature>
<comment type="caution">
    <text evidence="11">The sequence shown here is derived from an EMBL/GenBank/DDBJ whole genome shotgun (WGS) entry which is preliminary data.</text>
</comment>
<dbReference type="InterPro" id="IPR017937">
    <property type="entry name" value="Thioredoxin_CS"/>
</dbReference>
<organism evidence="11 12">
    <name type="scientific">Cardiobacterium valvarum F0432</name>
    <dbReference type="NCBI Taxonomy" id="797473"/>
    <lineage>
        <taxon>Bacteria</taxon>
        <taxon>Pseudomonadati</taxon>
        <taxon>Pseudomonadota</taxon>
        <taxon>Gammaproteobacteria</taxon>
        <taxon>Cardiobacteriales</taxon>
        <taxon>Cardiobacteriaceae</taxon>
        <taxon>Cardiobacterium</taxon>
    </lineage>
</organism>
<dbReference type="InterPro" id="IPR050824">
    <property type="entry name" value="Thiol_disulfide_DsbA"/>
</dbReference>
<dbReference type="EMBL" id="AGCM01000054">
    <property type="protein sequence ID" value="EHM54936.1"/>
    <property type="molecule type" value="Genomic_DNA"/>
</dbReference>
<keyword evidence="4 9" id="KW-0732">Signal</keyword>
<evidence type="ECO:0000256" key="5">
    <source>
        <dbReference type="ARBA" id="ARBA00022764"/>
    </source>
</evidence>
<evidence type="ECO:0000256" key="4">
    <source>
        <dbReference type="ARBA" id="ARBA00022729"/>
    </source>
</evidence>
<keyword evidence="7" id="KW-0676">Redox-active center</keyword>
<dbReference type="PROSITE" id="PS00194">
    <property type="entry name" value="THIOREDOXIN_1"/>
    <property type="match status" value="1"/>
</dbReference>
<dbReference type="InterPro" id="IPR001853">
    <property type="entry name" value="DSBA-like_thioredoxin_dom"/>
</dbReference>
<dbReference type="HOGENOM" id="CLU_088255_1_0_6"/>
<dbReference type="CDD" id="cd03019">
    <property type="entry name" value="DsbA_DsbA"/>
    <property type="match status" value="1"/>
</dbReference>
<evidence type="ECO:0000256" key="1">
    <source>
        <dbReference type="ARBA" id="ARBA00004418"/>
    </source>
</evidence>
<feature type="signal peptide" evidence="9">
    <location>
        <begin position="1"/>
        <end position="21"/>
    </location>
</feature>
<protein>
    <recommendedName>
        <fullName evidence="3">Thiol:disulfide interchange protein DsbA</fullName>
    </recommendedName>
</protein>
<dbReference type="RefSeq" id="WP_006985066.1">
    <property type="nucleotide sequence ID" value="NZ_JH417913.1"/>
</dbReference>
<reference evidence="11 12" key="1">
    <citation type="submission" date="2011-08" db="EMBL/GenBank/DDBJ databases">
        <authorList>
            <person name="Weinstock G."/>
            <person name="Sodergren E."/>
            <person name="Clifton S."/>
            <person name="Fulton L."/>
            <person name="Fulton B."/>
            <person name="Courtney L."/>
            <person name="Fronick C."/>
            <person name="Harrison M."/>
            <person name="Strong C."/>
            <person name="Farmer C."/>
            <person name="Delahaunty K."/>
            <person name="Markovic C."/>
            <person name="Hall O."/>
            <person name="Minx P."/>
            <person name="Tomlinson C."/>
            <person name="Mitreva M."/>
            <person name="Hou S."/>
            <person name="Chen J."/>
            <person name="Wollam A."/>
            <person name="Pepin K.H."/>
            <person name="Johnson M."/>
            <person name="Bhonagiri V."/>
            <person name="Zhang X."/>
            <person name="Suruliraj S."/>
            <person name="Warren W."/>
            <person name="Chinwalla A."/>
            <person name="Mardis E.R."/>
            <person name="Wilson R.K."/>
        </authorList>
    </citation>
    <scope>NUCLEOTIDE SEQUENCE [LARGE SCALE GENOMIC DNA]</scope>
    <source>
        <strain evidence="11 12">F0432</strain>
    </source>
</reference>
<dbReference type="Pfam" id="PF01323">
    <property type="entry name" value="DSBA"/>
    <property type="match status" value="1"/>
</dbReference>